<evidence type="ECO:0000313" key="1">
    <source>
        <dbReference type="EMBL" id="EGO58601.1"/>
    </source>
</evidence>
<dbReference type="HOGENOM" id="CLU_084269_0_0_1"/>
<name>F8MGC6_NEUT8</name>
<evidence type="ECO:0000313" key="2">
    <source>
        <dbReference type="Proteomes" id="UP000008065"/>
    </source>
</evidence>
<sequence>MPRCSLRSVHTICKDIHPRTLDLCVTDFPASGMFKCVGLETLLFALHARHIAAQERFDPRADLQAHITALLDHMSNFKVQIQPVRAGTTSSPRGFSPLLRLLLSRPRSCYSPAPVPHRTGPAPGPAHVARSLAMNGLCPSQFRSVLYTHEMLPPSHLIAWHGIARHEKFPYQTARYRLTRKNLKGVAHARRAHLYYCPLSMTCLPGYHPYRGLVLGPSITQTLLQPNNDSAAITYLIRCQTSRKKTILATWFVIMRGNLGVSTAGKLEGQHGMACFIHGIVTSYRRIG</sequence>
<dbReference type="Proteomes" id="UP000008065">
    <property type="component" value="Unassembled WGS sequence"/>
</dbReference>
<protein>
    <submittedName>
        <fullName evidence="1">Uncharacterized protein</fullName>
    </submittedName>
</protein>
<proteinExistence type="predicted"/>
<reference evidence="2" key="1">
    <citation type="journal article" date="2011" name="Genetics">
        <title>Massive changes in genome architecture accompany the transition to self-fertility in the filamentous fungus Neurospora tetrasperma.</title>
        <authorList>
            <person name="Ellison C.E."/>
            <person name="Stajich J.E."/>
            <person name="Jacobson D.J."/>
            <person name="Natvig D.O."/>
            <person name="Lapidus A."/>
            <person name="Foster B."/>
            <person name="Aerts A."/>
            <person name="Riley R."/>
            <person name="Lindquist E.A."/>
            <person name="Grigoriev I.V."/>
            <person name="Taylor J.W."/>
        </authorList>
    </citation>
    <scope>NUCLEOTIDE SEQUENCE [LARGE SCALE GENOMIC DNA]</scope>
    <source>
        <strain evidence="2">FGSC 2508 / P0657</strain>
    </source>
</reference>
<organism evidence="1 2">
    <name type="scientific">Neurospora tetrasperma (strain FGSC 2508 / ATCC MYA-4615 / P0657)</name>
    <dbReference type="NCBI Taxonomy" id="510951"/>
    <lineage>
        <taxon>Eukaryota</taxon>
        <taxon>Fungi</taxon>
        <taxon>Dikarya</taxon>
        <taxon>Ascomycota</taxon>
        <taxon>Pezizomycotina</taxon>
        <taxon>Sordariomycetes</taxon>
        <taxon>Sordariomycetidae</taxon>
        <taxon>Sordariales</taxon>
        <taxon>Sordariaceae</taxon>
        <taxon>Neurospora</taxon>
    </lineage>
</organism>
<gene>
    <name evidence="1" type="ORF">NEUTE1DRAFT_108207</name>
</gene>
<keyword evidence="2" id="KW-1185">Reference proteome</keyword>
<dbReference type="EMBL" id="GL891303">
    <property type="protein sequence ID" value="EGO58601.1"/>
    <property type="molecule type" value="Genomic_DNA"/>
</dbReference>
<dbReference type="RefSeq" id="XP_009848945.1">
    <property type="nucleotide sequence ID" value="XM_009850643.1"/>
</dbReference>
<accession>F8MGC6</accession>
<dbReference type="GeneID" id="20822388"/>
<dbReference type="AlphaFoldDB" id="F8MGC6"/>
<dbReference type="KEGG" id="nte:NEUTE1DRAFT108207"/>
<dbReference type="VEuPathDB" id="FungiDB:NEUTE1DRAFT_108207"/>